<dbReference type="NCBIfam" id="TIGR00090">
    <property type="entry name" value="rsfS_iojap_ybeB"/>
    <property type="match status" value="1"/>
</dbReference>
<evidence type="ECO:0000313" key="4">
    <source>
        <dbReference type="Proteomes" id="UP000000496"/>
    </source>
</evidence>
<dbReference type="KEGG" id="sng:SNE_A17080"/>
<protein>
    <recommendedName>
        <fullName evidence="2">Ribosomal silencing factor RsfS</fullName>
    </recommendedName>
</protein>
<dbReference type="GO" id="GO:0042256">
    <property type="term" value="P:cytosolic ribosome assembly"/>
    <property type="evidence" value="ECO:0007669"/>
    <property type="project" value="UniProtKB-UniRule"/>
</dbReference>
<evidence type="ECO:0000313" key="3">
    <source>
        <dbReference type="EMBL" id="CCB89585.1"/>
    </source>
</evidence>
<comment type="subunit">
    <text evidence="2">Interacts with ribosomal protein uL14 (rplN).</text>
</comment>
<evidence type="ECO:0000256" key="2">
    <source>
        <dbReference type="HAMAP-Rule" id="MF_01477"/>
    </source>
</evidence>
<gene>
    <name evidence="2" type="primary">rsfS</name>
    <name evidence="3" type="ordered locus">SNE_A17080</name>
</gene>
<keyword evidence="2" id="KW-0963">Cytoplasm</keyword>
<dbReference type="Proteomes" id="UP000000496">
    <property type="component" value="Chromosome gsn.131"/>
</dbReference>
<dbReference type="HOGENOM" id="CLU_092688_2_2_0"/>
<dbReference type="GO" id="GO:0005737">
    <property type="term" value="C:cytoplasm"/>
    <property type="evidence" value="ECO:0007669"/>
    <property type="project" value="UniProtKB-SubCell"/>
</dbReference>
<dbReference type="PANTHER" id="PTHR21043">
    <property type="entry name" value="IOJAP SUPERFAMILY ORTHOLOG"/>
    <property type="match status" value="1"/>
</dbReference>
<dbReference type="EMBL" id="FR872582">
    <property type="protein sequence ID" value="CCB89585.1"/>
    <property type="molecule type" value="Genomic_DNA"/>
</dbReference>
<sequence length="126" mass="14353">MESDSSELVRELALTLYKKKGTNIIALDVRGVSAVTDFVLIADGNVERHVIALAHEIEDFMKKQGRKSVQVEGMGTGDWIVLDFFEIIVHLFIPKMRQKYQLERLWADGEIIDVDFEVSTSALEKR</sequence>
<dbReference type="HAMAP" id="MF_01477">
    <property type="entry name" value="Iojap_RsfS"/>
    <property type="match status" value="1"/>
</dbReference>
<comment type="function">
    <text evidence="2">Functions as a ribosomal silencing factor. Interacts with ribosomal protein uL14 (rplN), blocking formation of intersubunit bridge B8. Prevents association of the 30S and 50S ribosomal subunits and the formation of functional ribosomes, thus repressing translation.</text>
</comment>
<dbReference type="PANTHER" id="PTHR21043:SF0">
    <property type="entry name" value="MITOCHONDRIAL ASSEMBLY OF RIBOSOMAL LARGE SUBUNIT PROTEIN 1"/>
    <property type="match status" value="1"/>
</dbReference>
<keyword evidence="4" id="KW-1185">Reference proteome</keyword>
<dbReference type="eggNOG" id="COG0799">
    <property type="taxonomic scope" value="Bacteria"/>
</dbReference>
<dbReference type="GO" id="GO:0017148">
    <property type="term" value="P:negative regulation of translation"/>
    <property type="evidence" value="ECO:0007669"/>
    <property type="project" value="UniProtKB-UniRule"/>
</dbReference>
<dbReference type="InterPro" id="IPR004394">
    <property type="entry name" value="Iojap/RsfS/C7orf30"/>
</dbReference>
<dbReference type="STRING" id="331113.SNE_A17080"/>
<dbReference type="Gene3D" id="3.30.460.10">
    <property type="entry name" value="Beta Polymerase, domain 2"/>
    <property type="match status" value="1"/>
</dbReference>
<evidence type="ECO:0000256" key="1">
    <source>
        <dbReference type="ARBA" id="ARBA00010574"/>
    </source>
</evidence>
<dbReference type="SUPFAM" id="SSF81301">
    <property type="entry name" value="Nucleotidyltransferase"/>
    <property type="match status" value="1"/>
</dbReference>
<comment type="subcellular location">
    <subcellularLocation>
        <location evidence="2">Cytoplasm</location>
    </subcellularLocation>
</comment>
<keyword evidence="2" id="KW-0678">Repressor</keyword>
<accession>F8L9P7</accession>
<dbReference type="GO" id="GO:0043023">
    <property type="term" value="F:ribosomal large subunit binding"/>
    <property type="evidence" value="ECO:0007669"/>
    <property type="project" value="TreeGrafter"/>
</dbReference>
<dbReference type="InterPro" id="IPR043519">
    <property type="entry name" value="NT_sf"/>
</dbReference>
<reference key="1">
    <citation type="journal article" date="2011" name="Mol. Biol. Evol.">
        <title>Unity in variety -- the pan-genome of the Chlamydiae.</title>
        <authorList>
            <person name="Collingro A."/>
            <person name="Tischler P."/>
            <person name="Weinmaier T."/>
            <person name="Penz T."/>
            <person name="Heinz E."/>
            <person name="Brunham R.C."/>
            <person name="Read T.D."/>
            <person name="Bavoil P.M."/>
            <person name="Sachse K."/>
            <person name="Kahane S."/>
            <person name="Friedman M.G."/>
            <person name="Rattei T."/>
            <person name="Myers G.S.A."/>
            <person name="Horn M."/>
        </authorList>
    </citation>
    <scope>NUCLEOTIDE SEQUENCE</scope>
    <source>
        <strain>Z</strain>
    </source>
</reference>
<dbReference type="RefSeq" id="WP_013944051.1">
    <property type="nucleotide sequence ID" value="NC_015713.1"/>
</dbReference>
<dbReference type="OrthoDB" id="9793681at2"/>
<comment type="similarity">
    <text evidence="1 2">Belongs to the Iojap/RsfS family.</text>
</comment>
<dbReference type="GO" id="GO:0090071">
    <property type="term" value="P:negative regulation of ribosome biogenesis"/>
    <property type="evidence" value="ECO:0007669"/>
    <property type="project" value="UniProtKB-UniRule"/>
</dbReference>
<dbReference type="AlphaFoldDB" id="F8L9P7"/>
<name>F8L9P7_SIMNZ</name>
<reference evidence="3 4" key="2">
    <citation type="journal article" date="2011" name="Mol. Biol. Evol.">
        <title>Unity in variety--the pan-genome of the Chlamydiae.</title>
        <authorList>
            <person name="Collingro A."/>
            <person name="Tischler P."/>
            <person name="Weinmaier T."/>
            <person name="Penz T."/>
            <person name="Heinz E."/>
            <person name="Brunham R.C."/>
            <person name="Read T.D."/>
            <person name="Bavoil P.M."/>
            <person name="Sachse K."/>
            <person name="Kahane S."/>
            <person name="Friedman M.G."/>
            <person name="Rattei T."/>
            <person name="Myers G.S."/>
            <person name="Horn M."/>
        </authorList>
    </citation>
    <scope>NUCLEOTIDE SEQUENCE [LARGE SCALE GENOMIC DNA]</scope>
    <source>
        <strain evidence="4">ATCC VR-1471 / Z</strain>
    </source>
</reference>
<proteinExistence type="inferred from homology"/>
<dbReference type="Pfam" id="PF02410">
    <property type="entry name" value="RsfS"/>
    <property type="match status" value="1"/>
</dbReference>
<keyword evidence="2" id="KW-0810">Translation regulation</keyword>
<organism evidence="3 4">
    <name type="scientific">Simkania negevensis (strain ATCC VR-1471 / DSM 27360 / Z)</name>
    <dbReference type="NCBI Taxonomy" id="331113"/>
    <lineage>
        <taxon>Bacteria</taxon>
        <taxon>Pseudomonadati</taxon>
        <taxon>Chlamydiota</taxon>
        <taxon>Chlamydiia</taxon>
        <taxon>Parachlamydiales</taxon>
        <taxon>Simkaniaceae</taxon>
        <taxon>Simkania</taxon>
    </lineage>
</organism>